<proteinExistence type="predicted"/>
<accession>A0A2P2JXN7</accession>
<dbReference type="AlphaFoldDB" id="A0A2P2JXN7"/>
<protein>
    <submittedName>
        <fullName evidence="1">Uncharacterized protein</fullName>
    </submittedName>
</protein>
<reference evidence="1" key="1">
    <citation type="submission" date="2018-02" db="EMBL/GenBank/DDBJ databases">
        <title>Rhizophora mucronata_Transcriptome.</title>
        <authorList>
            <person name="Meera S.P."/>
            <person name="Sreeshan A."/>
            <person name="Augustine A."/>
        </authorList>
    </citation>
    <scope>NUCLEOTIDE SEQUENCE</scope>
    <source>
        <tissue evidence="1">Leaf</tissue>
    </source>
</reference>
<dbReference type="EMBL" id="GGEC01017729">
    <property type="protein sequence ID" value="MBW98212.1"/>
    <property type="molecule type" value="Transcribed_RNA"/>
</dbReference>
<sequence>MRRVVFGVMVRLIHCDLEVISSSCGNIISVKSRGKLVYV</sequence>
<evidence type="ECO:0000313" key="1">
    <source>
        <dbReference type="EMBL" id="MBW98212.1"/>
    </source>
</evidence>
<organism evidence="1">
    <name type="scientific">Rhizophora mucronata</name>
    <name type="common">Asiatic mangrove</name>
    <dbReference type="NCBI Taxonomy" id="61149"/>
    <lineage>
        <taxon>Eukaryota</taxon>
        <taxon>Viridiplantae</taxon>
        <taxon>Streptophyta</taxon>
        <taxon>Embryophyta</taxon>
        <taxon>Tracheophyta</taxon>
        <taxon>Spermatophyta</taxon>
        <taxon>Magnoliopsida</taxon>
        <taxon>eudicotyledons</taxon>
        <taxon>Gunneridae</taxon>
        <taxon>Pentapetalae</taxon>
        <taxon>rosids</taxon>
        <taxon>fabids</taxon>
        <taxon>Malpighiales</taxon>
        <taxon>Rhizophoraceae</taxon>
        <taxon>Rhizophora</taxon>
    </lineage>
</organism>
<name>A0A2P2JXN7_RHIMU</name>